<keyword evidence="1 3" id="KW-0808">Transferase</keyword>
<evidence type="ECO:0000313" key="4">
    <source>
        <dbReference type="Proteomes" id="UP000546642"/>
    </source>
</evidence>
<dbReference type="Gene3D" id="3.40.50.10540">
    <property type="entry name" value="Crotonobetainyl-coa:carnitine coa-transferase, domain 1"/>
    <property type="match status" value="1"/>
</dbReference>
<dbReference type="InterPro" id="IPR003673">
    <property type="entry name" value="CoA-Trfase_fam_III"/>
</dbReference>
<feature type="compositionally biased region" description="Basic and acidic residues" evidence="2">
    <location>
        <begin position="406"/>
        <end position="425"/>
    </location>
</feature>
<evidence type="ECO:0000313" key="3">
    <source>
        <dbReference type="EMBL" id="MBB6170513.1"/>
    </source>
</evidence>
<organism evidence="3 4">
    <name type="scientific">Nocardiopsis mwathae</name>
    <dbReference type="NCBI Taxonomy" id="1472723"/>
    <lineage>
        <taxon>Bacteria</taxon>
        <taxon>Bacillati</taxon>
        <taxon>Actinomycetota</taxon>
        <taxon>Actinomycetes</taxon>
        <taxon>Streptosporangiales</taxon>
        <taxon>Nocardiopsidaceae</taxon>
        <taxon>Nocardiopsis</taxon>
    </lineage>
</organism>
<dbReference type="Pfam" id="PF02515">
    <property type="entry name" value="CoA_transf_3"/>
    <property type="match status" value="1"/>
</dbReference>
<name>A0A7W9YE56_9ACTN</name>
<dbReference type="InterPro" id="IPR044855">
    <property type="entry name" value="CoA-Trfase_III_dom3_sf"/>
</dbReference>
<dbReference type="InterPro" id="IPR050483">
    <property type="entry name" value="CoA-transferase_III_domain"/>
</dbReference>
<proteinExistence type="predicted"/>
<reference evidence="3 4" key="1">
    <citation type="submission" date="2020-08" db="EMBL/GenBank/DDBJ databases">
        <title>Sequencing the genomes of 1000 actinobacteria strains.</title>
        <authorList>
            <person name="Klenk H.-P."/>
        </authorList>
    </citation>
    <scope>NUCLEOTIDE SEQUENCE [LARGE SCALE GENOMIC DNA]</scope>
    <source>
        <strain evidence="3 4">DSM 46659</strain>
    </source>
</reference>
<protein>
    <submittedName>
        <fullName evidence="3">Crotonobetainyl-CoA:carnitine CoA-transferase CaiB-like acyl-CoA transferase</fullName>
    </submittedName>
</protein>
<dbReference type="GO" id="GO:0008410">
    <property type="term" value="F:CoA-transferase activity"/>
    <property type="evidence" value="ECO:0007669"/>
    <property type="project" value="TreeGrafter"/>
</dbReference>
<dbReference type="AlphaFoldDB" id="A0A7W9YE56"/>
<dbReference type="Proteomes" id="UP000546642">
    <property type="component" value="Unassembled WGS sequence"/>
</dbReference>
<dbReference type="InterPro" id="IPR023606">
    <property type="entry name" value="CoA-Trfase_III_dom_1_sf"/>
</dbReference>
<dbReference type="EMBL" id="JACHDS010000001">
    <property type="protein sequence ID" value="MBB6170513.1"/>
    <property type="molecule type" value="Genomic_DNA"/>
</dbReference>
<dbReference type="PANTHER" id="PTHR48207">
    <property type="entry name" value="SUCCINATE--HYDROXYMETHYLGLUTARATE COA-TRANSFERASE"/>
    <property type="match status" value="1"/>
</dbReference>
<comment type="caution">
    <text evidence="3">The sequence shown here is derived from an EMBL/GenBank/DDBJ whole genome shotgun (WGS) entry which is preliminary data.</text>
</comment>
<dbReference type="RefSeq" id="WP_184073211.1">
    <property type="nucleotide sequence ID" value="NZ_JACHDS010000001.1"/>
</dbReference>
<keyword evidence="4" id="KW-1185">Reference proteome</keyword>
<dbReference type="PANTHER" id="PTHR48207:SF4">
    <property type="entry name" value="BLL6097 PROTEIN"/>
    <property type="match status" value="1"/>
</dbReference>
<feature type="region of interest" description="Disordered" evidence="2">
    <location>
        <begin position="395"/>
        <end position="425"/>
    </location>
</feature>
<gene>
    <name evidence="3" type="ORF">HNR23_000573</name>
</gene>
<dbReference type="Gene3D" id="3.30.1540.10">
    <property type="entry name" value="formyl-coa transferase, domain 3"/>
    <property type="match status" value="1"/>
</dbReference>
<accession>A0A7W9YE56</accession>
<evidence type="ECO:0000256" key="1">
    <source>
        <dbReference type="ARBA" id="ARBA00022679"/>
    </source>
</evidence>
<sequence length="425" mass="45488">MDSDGISEPRSQHAAGPLSGIRVIDMATVVMGPYAAQILGDLGADVIKIESPNDSVRTGTVHRTPGMTPLNLNVNRNKRSVSLNLKDAEERDRALELIGTADILITNMRIGALRRLGMDHASLAAAFPGLVYVHAQGFRPDSDRADLAAYDETVQAASGLIDLANRAGDLRTPAVLPSILADKVSALTIVYSALAALVHQRATGRGQLVEIPMADTMLAFNLVEHLQGHTFEPPLGPTGFTLSMNKGHRARPTRDGMAMIMPYTPANYRAVFTAAGRPDLAEDPRVNGPFIDSRRHGEELADLLDDATPALTTAEWITVCSEHSVPVGPVLELEKATEDRYVREGGLLDVAEHPTEGAYRVIGIPTAFSATPPSVRRHAPRPGQHTAEVLAELAADDIAPTAGGDAPREPRPHTVSEAETKEVVR</sequence>
<dbReference type="SUPFAM" id="SSF89796">
    <property type="entry name" value="CoA-transferase family III (CaiB/BaiF)"/>
    <property type="match status" value="1"/>
</dbReference>
<evidence type="ECO:0000256" key="2">
    <source>
        <dbReference type="SAM" id="MobiDB-lite"/>
    </source>
</evidence>